<comment type="caution">
    <text evidence="1">The sequence shown here is derived from an EMBL/GenBank/DDBJ whole genome shotgun (WGS) entry which is preliminary data.</text>
</comment>
<accession>A0ACA9LXV7</accession>
<gene>
    <name evidence="1" type="ORF">SPELUC_LOCUS5498</name>
</gene>
<protein>
    <submittedName>
        <fullName evidence="1">11615_t:CDS:1</fullName>
    </submittedName>
</protein>
<proteinExistence type="predicted"/>
<dbReference type="EMBL" id="CAJVPW010005651">
    <property type="protein sequence ID" value="CAG8558312.1"/>
    <property type="molecule type" value="Genomic_DNA"/>
</dbReference>
<organism evidence="1 2">
    <name type="scientific">Cetraspora pellucida</name>
    <dbReference type="NCBI Taxonomy" id="1433469"/>
    <lineage>
        <taxon>Eukaryota</taxon>
        <taxon>Fungi</taxon>
        <taxon>Fungi incertae sedis</taxon>
        <taxon>Mucoromycota</taxon>
        <taxon>Glomeromycotina</taxon>
        <taxon>Glomeromycetes</taxon>
        <taxon>Diversisporales</taxon>
        <taxon>Gigasporaceae</taxon>
        <taxon>Cetraspora</taxon>
    </lineage>
</organism>
<reference evidence="1" key="1">
    <citation type="submission" date="2021-06" db="EMBL/GenBank/DDBJ databases">
        <authorList>
            <person name="Kallberg Y."/>
            <person name="Tangrot J."/>
            <person name="Rosling A."/>
        </authorList>
    </citation>
    <scope>NUCLEOTIDE SEQUENCE</scope>
    <source>
        <strain evidence="1">28 12/20/2015</strain>
    </source>
</reference>
<sequence length="250" mass="28961">MTTNNTPQNISCFETLALNVLKNSSSEKIANNINIPELDPCFLCNQEHFLYKINKLITLLICGHLYHCNCIKNSIKINSTCPRPNYNKEIESTDISIPESQDIDLIEMFLKIFKSFIFIQSNTSKKYINNPKLFPNKISNKKTKKAVKKESHILKDLIKELSTESETQQDPVTRKENANSFLDLYNNITYTENQNKITNQEVITCYYHFGKALNNRYDHYKKSNSKHKAQALVNKEVRLQLPNSVSDNLF</sequence>
<dbReference type="Proteomes" id="UP000789366">
    <property type="component" value="Unassembled WGS sequence"/>
</dbReference>
<evidence type="ECO:0000313" key="2">
    <source>
        <dbReference type="Proteomes" id="UP000789366"/>
    </source>
</evidence>
<keyword evidence="2" id="KW-1185">Reference proteome</keyword>
<evidence type="ECO:0000313" key="1">
    <source>
        <dbReference type="EMBL" id="CAG8558312.1"/>
    </source>
</evidence>
<name>A0ACA9LXV7_9GLOM</name>